<evidence type="ECO:0000313" key="2">
    <source>
        <dbReference type="Proteomes" id="UP000245626"/>
    </source>
</evidence>
<dbReference type="Proteomes" id="UP000245626">
    <property type="component" value="Unassembled WGS sequence"/>
</dbReference>
<reference evidence="1 2" key="1">
    <citation type="journal article" date="2018" name="Mol. Biol. Evol.">
        <title>Broad Genomic Sampling Reveals a Smut Pathogenic Ancestry of the Fungal Clade Ustilaginomycotina.</title>
        <authorList>
            <person name="Kijpornyongpan T."/>
            <person name="Mondo S.J."/>
            <person name="Barry K."/>
            <person name="Sandor L."/>
            <person name="Lee J."/>
            <person name="Lipzen A."/>
            <person name="Pangilinan J."/>
            <person name="LaButti K."/>
            <person name="Hainaut M."/>
            <person name="Henrissat B."/>
            <person name="Grigoriev I.V."/>
            <person name="Spatafora J.W."/>
            <person name="Aime M.C."/>
        </authorList>
    </citation>
    <scope>NUCLEOTIDE SEQUENCE [LARGE SCALE GENOMIC DNA]</scope>
    <source>
        <strain evidence="1 2">SA 807</strain>
    </source>
</reference>
<accession>A0ACD0NN88</accession>
<organism evidence="1 2">
    <name type="scientific">Violaceomyces palustris</name>
    <dbReference type="NCBI Taxonomy" id="1673888"/>
    <lineage>
        <taxon>Eukaryota</taxon>
        <taxon>Fungi</taxon>
        <taxon>Dikarya</taxon>
        <taxon>Basidiomycota</taxon>
        <taxon>Ustilaginomycotina</taxon>
        <taxon>Ustilaginomycetes</taxon>
        <taxon>Violaceomycetales</taxon>
        <taxon>Violaceomycetaceae</taxon>
        <taxon>Violaceomyces</taxon>
    </lineage>
</organism>
<evidence type="ECO:0000313" key="1">
    <source>
        <dbReference type="EMBL" id="PWN47263.1"/>
    </source>
</evidence>
<name>A0ACD0NN88_9BASI</name>
<proteinExistence type="predicted"/>
<protein>
    <submittedName>
        <fullName evidence="1">Uncharacterized protein</fullName>
    </submittedName>
</protein>
<gene>
    <name evidence="1" type="ORF">IE53DRAFT_259491</name>
</gene>
<keyword evidence="2" id="KW-1185">Reference proteome</keyword>
<dbReference type="EMBL" id="KZ820486">
    <property type="protein sequence ID" value="PWN47263.1"/>
    <property type="molecule type" value="Genomic_DNA"/>
</dbReference>
<sequence>MQAEQHRAASSTWLWDLSRERRNPSLTTSIQANQPTWDSFSYFTPPTLHTKPIRDQCPSQARRESYIRSPHPLPSFVSRSSWLKSERGRGRRG</sequence>